<dbReference type="Pfam" id="PF08583">
    <property type="entry name" value="Cmc1"/>
    <property type="match status" value="1"/>
</dbReference>
<dbReference type="OrthoDB" id="6224010at2759"/>
<accession>A0A9W6F6K2</accession>
<sequence>MAATATDTVASGLVRSGAEAVEDSHVSPHARNKIVLKLSRIGEERCKSFIEDFNLCCKGRSFGQIFCKGKYNASQECIHRYMNEANFELVARRWISAGRPRKPDWGELLAGVQEEGDRLGRGAAERAGAAKS</sequence>
<organism evidence="4 5">
    <name type="scientific">Pleodorina starrii</name>
    <dbReference type="NCBI Taxonomy" id="330485"/>
    <lineage>
        <taxon>Eukaryota</taxon>
        <taxon>Viridiplantae</taxon>
        <taxon>Chlorophyta</taxon>
        <taxon>core chlorophytes</taxon>
        <taxon>Chlorophyceae</taxon>
        <taxon>CS clade</taxon>
        <taxon>Chlamydomonadales</taxon>
        <taxon>Volvocaceae</taxon>
        <taxon>Pleodorina</taxon>
    </lineage>
</organism>
<dbReference type="AlphaFoldDB" id="A0A9W6F6K2"/>
<gene>
    <name evidence="4" type="primary">PLEST002611</name>
    <name evidence="4" type="ORF">PLESTB_001254200</name>
</gene>
<keyword evidence="2" id="KW-1015">Disulfide bond</keyword>
<comment type="caution">
    <text evidence="4">The sequence shown here is derived from an EMBL/GenBank/DDBJ whole genome shotgun (WGS) entry which is preliminary data.</text>
</comment>
<evidence type="ECO:0000313" key="4">
    <source>
        <dbReference type="EMBL" id="GLC57690.1"/>
    </source>
</evidence>
<name>A0A9W6F6K2_9CHLO</name>
<dbReference type="EMBL" id="BRXU01000019">
    <property type="protein sequence ID" value="GLC57690.1"/>
    <property type="molecule type" value="Genomic_DNA"/>
</dbReference>
<dbReference type="GO" id="GO:0005739">
    <property type="term" value="C:mitochondrion"/>
    <property type="evidence" value="ECO:0007669"/>
    <property type="project" value="UniProtKB-SubCell"/>
</dbReference>
<keyword evidence="3" id="KW-0496">Mitochondrion</keyword>
<protein>
    <recommendedName>
        <fullName evidence="3">COX assembly mitochondrial protein</fullName>
    </recommendedName>
</protein>
<comment type="similarity">
    <text evidence="1 3">Belongs to the CMC family.</text>
</comment>
<proteinExistence type="inferred from homology"/>
<evidence type="ECO:0000256" key="2">
    <source>
        <dbReference type="ARBA" id="ARBA00023157"/>
    </source>
</evidence>
<comment type="subcellular location">
    <subcellularLocation>
        <location evidence="3">Mitochondrion</location>
    </subcellularLocation>
</comment>
<dbReference type="Proteomes" id="UP001165080">
    <property type="component" value="Unassembled WGS sequence"/>
</dbReference>
<evidence type="ECO:0000256" key="3">
    <source>
        <dbReference type="RuleBase" id="RU364104"/>
    </source>
</evidence>
<evidence type="ECO:0000256" key="1">
    <source>
        <dbReference type="ARBA" id="ARBA00007347"/>
    </source>
</evidence>
<reference evidence="4 5" key="1">
    <citation type="journal article" date="2023" name="Commun. Biol.">
        <title>Reorganization of the ancestral sex-determining regions during the evolution of trioecy in Pleodorina starrii.</title>
        <authorList>
            <person name="Takahashi K."/>
            <person name="Suzuki S."/>
            <person name="Kawai-Toyooka H."/>
            <person name="Yamamoto K."/>
            <person name="Hamaji T."/>
            <person name="Ootsuki R."/>
            <person name="Yamaguchi H."/>
            <person name="Kawachi M."/>
            <person name="Higashiyama T."/>
            <person name="Nozaki H."/>
        </authorList>
    </citation>
    <scope>NUCLEOTIDE SEQUENCE [LARGE SCALE GENOMIC DNA]</scope>
    <source>
        <strain evidence="4 5">NIES-4479</strain>
    </source>
</reference>
<evidence type="ECO:0000313" key="5">
    <source>
        <dbReference type="Proteomes" id="UP001165080"/>
    </source>
</evidence>
<keyword evidence="5" id="KW-1185">Reference proteome</keyword>
<dbReference type="InterPro" id="IPR013892">
    <property type="entry name" value="Cyt_c_biogenesis_Cmc1-like"/>
</dbReference>